<dbReference type="EnsemblPlants" id="AVESA.00010b.r2.7AG1201560.1">
    <property type="protein sequence ID" value="AVESA.00010b.r2.7AG1201560.1.CDS"/>
    <property type="gene ID" value="AVESA.00010b.r2.7AG1201560"/>
</dbReference>
<protein>
    <submittedName>
        <fullName evidence="1">Uncharacterized protein</fullName>
    </submittedName>
</protein>
<evidence type="ECO:0000313" key="1">
    <source>
        <dbReference type="EnsemblPlants" id="AVESA.00010b.r2.7AG1201560.1.CDS"/>
    </source>
</evidence>
<reference evidence="1" key="2">
    <citation type="submission" date="2025-09" db="UniProtKB">
        <authorList>
            <consortium name="EnsemblPlants"/>
        </authorList>
    </citation>
    <scope>IDENTIFICATION</scope>
</reference>
<accession>A0ACD5ZPD6</accession>
<name>A0ACD5ZPD6_AVESA</name>
<proteinExistence type="predicted"/>
<evidence type="ECO:0000313" key="2">
    <source>
        <dbReference type="Proteomes" id="UP001732700"/>
    </source>
</evidence>
<organism evidence="1 2">
    <name type="scientific">Avena sativa</name>
    <name type="common">Oat</name>
    <dbReference type="NCBI Taxonomy" id="4498"/>
    <lineage>
        <taxon>Eukaryota</taxon>
        <taxon>Viridiplantae</taxon>
        <taxon>Streptophyta</taxon>
        <taxon>Embryophyta</taxon>
        <taxon>Tracheophyta</taxon>
        <taxon>Spermatophyta</taxon>
        <taxon>Magnoliopsida</taxon>
        <taxon>Liliopsida</taxon>
        <taxon>Poales</taxon>
        <taxon>Poaceae</taxon>
        <taxon>BOP clade</taxon>
        <taxon>Pooideae</taxon>
        <taxon>Poodae</taxon>
        <taxon>Poeae</taxon>
        <taxon>Poeae Chloroplast Group 1 (Aveneae type)</taxon>
        <taxon>Aveninae</taxon>
        <taxon>Avena</taxon>
    </lineage>
</organism>
<reference evidence="1" key="1">
    <citation type="submission" date="2021-05" db="EMBL/GenBank/DDBJ databases">
        <authorList>
            <person name="Scholz U."/>
            <person name="Mascher M."/>
            <person name="Fiebig A."/>
        </authorList>
    </citation>
    <scope>NUCLEOTIDE SEQUENCE [LARGE SCALE GENOMIC DNA]</scope>
</reference>
<dbReference type="Proteomes" id="UP001732700">
    <property type="component" value="Chromosome 7A"/>
</dbReference>
<keyword evidence="2" id="KW-1185">Reference proteome</keyword>
<sequence length="143" mass="15629">MGARARNQISDTTCFNEQHSNSTSMAMERFLTALVFCEAPLDGYGTSVMAPGAITKLVSGGGGAAKPAMADKQADAEKERGFFHDKSKGQRRAVFDLAFDGLNCFDTVNVCFVFCGSNLECCHVLYYLITSDDLFIRFVLLDK</sequence>